<dbReference type="AlphaFoldDB" id="A0A0F5LFI2"/>
<dbReference type="EMBL" id="LAJG01000005">
    <property type="protein sequence ID" value="KKB81045.1"/>
    <property type="molecule type" value="Genomic_DNA"/>
</dbReference>
<dbReference type="OrthoDB" id="6497810at2"/>
<name>A0A0F5LFI2_9HYPH</name>
<protein>
    <submittedName>
        <fullName evidence="1">Uncharacterized protein</fullName>
    </submittedName>
</protein>
<evidence type="ECO:0000313" key="2">
    <source>
        <dbReference type="Proteomes" id="UP000033514"/>
    </source>
</evidence>
<proteinExistence type="predicted"/>
<accession>A0A0F5LFI2</accession>
<reference evidence="1 2" key="1">
    <citation type="submission" date="2015-03" db="EMBL/GenBank/DDBJ databases">
        <authorList>
            <person name="Hassan Y.I."/>
            <person name="Lepp D."/>
            <person name="Zhou T."/>
        </authorList>
    </citation>
    <scope>NUCLEOTIDE SEQUENCE [LARGE SCALE GENOMIC DNA]</scope>
    <source>
        <strain evidence="1 2">GH2-10</strain>
    </source>
</reference>
<dbReference type="Proteomes" id="UP000033514">
    <property type="component" value="Unassembled WGS sequence"/>
</dbReference>
<dbReference type="STRING" id="361041.VW35_02440"/>
<keyword evidence="2" id="KW-1185">Reference proteome</keyword>
<dbReference type="RefSeq" id="WP_152662441.1">
    <property type="nucleotide sequence ID" value="NZ_LAJG01000005.1"/>
</dbReference>
<dbReference type="PATRIC" id="fig|361041.3.peg.3874"/>
<organism evidence="1 2">
    <name type="scientific">Devosia soli</name>
    <dbReference type="NCBI Taxonomy" id="361041"/>
    <lineage>
        <taxon>Bacteria</taxon>
        <taxon>Pseudomonadati</taxon>
        <taxon>Pseudomonadota</taxon>
        <taxon>Alphaproteobacteria</taxon>
        <taxon>Hyphomicrobiales</taxon>
        <taxon>Devosiaceae</taxon>
        <taxon>Devosia</taxon>
    </lineage>
</organism>
<comment type="caution">
    <text evidence="1">The sequence shown here is derived from an EMBL/GenBank/DDBJ whole genome shotgun (WGS) entry which is preliminary data.</text>
</comment>
<evidence type="ECO:0000313" key="1">
    <source>
        <dbReference type="EMBL" id="KKB81045.1"/>
    </source>
</evidence>
<sequence length="100" mass="11078">MALDHGALNIPLNKRGNIDAQLDRYKATEAKKARADRKEQSASTAKLRIQAKQLFAHVTDERIAELATKCQVTPAAIRKQIKSDAHWQPGLVILLLAPRA</sequence>
<gene>
    <name evidence="1" type="ORF">VW35_02440</name>
</gene>